<sequence>MATPVQMSQIIRLALGTLSADNAHHSFEHMCRHVAKRRIASNVLPATGPVSAGGDQGRDIETFRTYLADELPFALGFLALASTDVVVFACTIQRDGLRAKFEGDIGSICTQGTRVDRIYIFATANVPTRLRHDLQEWATQQYAVALDIIDGSALAEFLAEPELYWIAQEYLHLPSELAPQVDHVESDSQLPSWYVDLRAYWQEPSRKAVNLGDLFDLRNGLKHAIPAGPARADLDGWLMLMTQLAELSPDAEARLHAIYEIVVARSRGTADLRPAETLIRQFIDEVQGSDDPTLLFNASLLIQFCTSAAALGLTDIPMSEAVGWITPLRRHVDELMERDWGSNTRAALLQVAAHLALHVDYTGAEVRGTATLDDIDHLYESLTQAMERGTLQTHLEPAPVVDLEAAMQHLVDLVELLPDAPAYPIEVFGVTVDLLTPILWDHPLYRHVCDGLDRAVARQVGDIEAGDRCRQRAEALQKSGRLLDALREFHQAKVNWFHGDTLYGALRAMGNIVDIYCALGMYLAAKKYALAMAALAHGSAEPADREFVPMALFSAANMDHLVGAWISSAEIATIAGEAHLAWAPDAGSLERHPYVSEAMKYQAFTAVIAAQTRPEFVSTMHDLFSGGLFDGLTHTREARPSGVVRSEQEWTNWLSDMAGAPFSDVGPRRNVAFHALGVRWTIHCRNERDTVLALEDFTSTIQILLVEFASLDPVLIVQDVDIEVRTYPPGRRPDETFLTRTSEGRRSCLLFLPADPTGEVDDERHSSNDVLHLAFQVLVGNSLLNQQQFRHVMDQAARNGLFSNLEIGRPYRELAQFRTRVATPLADPRHRPLANATHPNPRAAAPHMQPRAGAGPGYSLEKAHAVLAERYEILPRSIRHTIPELISAPHVREIFRDLRDKGWKDWHILNVVVNLTVNHRIALRHGAIMEDRAEEMTAAFHAEAMRADQPNDPQISADEITRDAMEQGIQLVAVSSLHRWGLELHHGTTDLTAIMQLLAERYMFWDDDIPHPDPFDGRLPSAE</sequence>
<comment type="caution">
    <text evidence="2">The sequence shown here is derived from an EMBL/GenBank/DDBJ whole genome shotgun (WGS) entry which is preliminary data.</text>
</comment>
<keyword evidence="3" id="KW-1185">Reference proteome</keyword>
<accession>A0ABS7NXY5</accession>
<name>A0ABS7NXY5_9NOCA</name>
<evidence type="ECO:0000256" key="1">
    <source>
        <dbReference type="SAM" id="MobiDB-lite"/>
    </source>
</evidence>
<dbReference type="EMBL" id="JABUKG010000029">
    <property type="protein sequence ID" value="MBY6322904.1"/>
    <property type="molecule type" value="Genomic_DNA"/>
</dbReference>
<protein>
    <submittedName>
        <fullName evidence="2">Uncharacterized protein</fullName>
    </submittedName>
</protein>
<evidence type="ECO:0000313" key="2">
    <source>
        <dbReference type="EMBL" id="MBY6322904.1"/>
    </source>
</evidence>
<gene>
    <name evidence="2" type="ORF">HQ605_18990</name>
</gene>
<organism evidence="2 3">
    <name type="scientific">Rhodococcoides kroppenstedtii</name>
    <dbReference type="NCBI Taxonomy" id="293050"/>
    <lineage>
        <taxon>Bacteria</taxon>
        <taxon>Bacillati</taxon>
        <taxon>Actinomycetota</taxon>
        <taxon>Actinomycetes</taxon>
        <taxon>Mycobacteriales</taxon>
        <taxon>Nocardiaceae</taxon>
        <taxon>Rhodococcoides</taxon>
    </lineage>
</organism>
<dbReference type="Proteomes" id="UP001520140">
    <property type="component" value="Unassembled WGS sequence"/>
</dbReference>
<proteinExistence type="predicted"/>
<feature type="region of interest" description="Disordered" evidence="1">
    <location>
        <begin position="829"/>
        <end position="854"/>
    </location>
</feature>
<reference evidence="2 3" key="1">
    <citation type="submission" date="2020-06" db="EMBL/GenBank/DDBJ databases">
        <title>Taxonomy, biology and ecology of Rhodococcus bacteria occurring in California pistachio and other woody hosts as revealed by genome sequence analyses.</title>
        <authorList>
            <person name="Gai Y."/>
            <person name="Riely B."/>
        </authorList>
    </citation>
    <scope>NUCLEOTIDE SEQUENCE [LARGE SCALE GENOMIC DNA]</scope>
    <source>
        <strain evidence="2 3">BP-284</strain>
    </source>
</reference>
<evidence type="ECO:0000313" key="3">
    <source>
        <dbReference type="Proteomes" id="UP001520140"/>
    </source>
</evidence>
<dbReference type="RefSeq" id="WP_157889598.1">
    <property type="nucleotide sequence ID" value="NZ_JABUKE010000033.1"/>
</dbReference>